<name>A0ABN2F745_9ACTN</name>
<accession>A0ABN2F745</accession>
<dbReference type="EMBL" id="BAAANE010000004">
    <property type="protein sequence ID" value="GAA1631017.1"/>
    <property type="molecule type" value="Genomic_DNA"/>
</dbReference>
<dbReference type="Proteomes" id="UP001501319">
    <property type="component" value="Unassembled WGS sequence"/>
</dbReference>
<sequence>MQWIAVATPPFGSIEQFDRVMGQLGAEPEGLEARYVGTTGEGIRVVTLWESKAHADRFFAERLGPALAKVLGPEPAGTPEVLGIDVARTYLRQPVG</sequence>
<evidence type="ECO:0008006" key="3">
    <source>
        <dbReference type="Google" id="ProtNLM"/>
    </source>
</evidence>
<protein>
    <recommendedName>
        <fullName evidence="3">ABM domain-containing protein</fullName>
    </recommendedName>
</protein>
<reference evidence="1 2" key="1">
    <citation type="journal article" date="2019" name="Int. J. Syst. Evol. Microbiol.">
        <title>The Global Catalogue of Microorganisms (GCM) 10K type strain sequencing project: providing services to taxonomists for standard genome sequencing and annotation.</title>
        <authorList>
            <consortium name="The Broad Institute Genomics Platform"/>
            <consortium name="The Broad Institute Genome Sequencing Center for Infectious Disease"/>
            <person name="Wu L."/>
            <person name="Ma J."/>
        </authorList>
    </citation>
    <scope>NUCLEOTIDE SEQUENCE [LARGE SCALE GENOMIC DNA]</scope>
    <source>
        <strain evidence="1 2">JCM 14306</strain>
    </source>
</reference>
<keyword evidence="2" id="KW-1185">Reference proteome</keyword>
<comment type="caution">
    <text evidence="1">The sequence shown here is derived from an EMBL/GenBank/DDBJ whole genome shotgun (WGS) entry which is preliminary data.</text>
</comment>
<evidence type="ECO:0000313" key="1">
    <source>
        <dbReference type="EMBL" id="GAA1631017.1"/>
    </source>
</evidence>
<evidence type="ECO:0000313" key="2">
    <source>
        <dbReference type="Proteomes" id="UP001501319"/>
    </source>
</evidence>
<proteinExistence type="predicted"/>
<organism evidence="1 2">
    <name type="scientific">Kribbella alba</name>
    <dbReference type="NCBI Taxonomy" id="190197"/>
    <lineage>
        <taxon>Bacteria</taxon>
        <taxon>Bacillati</taxon>
        <taxon>Actinomycetota</taxon>
        <taxon>Actinomycetes</taxon>
        <taxon>Propionibacteriales</taxon>
        <taxon>Kribbellaceae</taxon>
        <taxon>Kribbella</taxon>
    </lineage>
</organism>
<gene>
    <name evidence="1" type="ORF">GCM10009744_18970</name>
</gene>
<dbReference type="RefSeq" id="WP_344110590.1">
    <property type="nucleotide sequence ID" value="NZ_BAAANE010000004.1"/>
</dbReference>